<dbReference type="EnsemblPlants" id="LPERR05G19950.1">
    <property type="protein sequence ID" value="LPERR05G19950.1"/>
    <property type="gene ID" value="LPERR05G19950"/>
</dbReference>
<reference evidence="3" key="2">
    <citation type="submission" date="2013-12" db="EMBL/GenBank/DDBJ databases">
        <authorList>
            <person name="Yu Y."/>
            <person name="Lee S."/>
            <person name="de Baynast K."/>
            <person name="Wissotski M."/>
            <person name="Liu L."/>
            <person name="Talag J."/>
            <person name="Goicoechea J."/>
            <person name="Angelova A."/>
            <person name="Jetty R."/>
            <person name="Kudrna D."/>
            <person name="Golser W."/>
            <person name="Rivera L."/>
            <person name="Zhang J."/>
            <person name="Wing R."/>
        </authorList>
    </citation>
    <scope>NUCLEOTIDE SEQUENCE</scope>
</reference>
<dbReference type="InterPro" id="IPR055357">
    <property type="entry name" value="LRR_At1g61320_AtMIF1"/>
</dbReference>
<dbReference type="Proteomes" id="UP000032180">
    <property type="component" value="Chromosome 5"/>
</dbReference>
<dbReference type="Pfam" id="PF00646">
    <property type="entry name" value="F-box"/>
    <property type="match status" value="2"/>
</dbReference>
<reference evidence="2" key="3">
    <citation type="submission" date="2015-04" db="UniProtKB">
        <authorList>
            <consortium name="EnsemblPlants"/>
        </authorList>
    </citation>
    <scope>IDENTIFICATION</scope>
</reference>
<evidence type="ECO:0000313" key="2">
    <source>
        <dbReference type="EnsemblPlants" id="LPERR05G19950.1"/>
    </source>
</evidence>
<dbReference type="PANTHER" id="PTHR34145:SF41">
    <property type="entry name" value="OS02G0729251 PROTEIN"/>
    <property type="match status" value="1"/>
</dbReference>
<proteinExistence type="predicted"/>
<dbReference type="InterPro" id="IPR032675">
    <property type="entry name" value="LRR_dom_sf"/>
</dbReference>
<sequence length="1290" mass="146436">MGLLSLKRLMFMQREQRPPRRRRHVQARNERVASLAKRKGSPCQQEEDDCDGVKRMKNPWTYLPEDIWYHIHSLLPLQDAARTACVSHKFLRSWRCLPNLIFSEKTLGLNHSLEKDNVTRELNIMVDRIMKNHSGIGLRTFKLEFFNTCYLDCWLQIAITPSIEQLILMLVQEDKLKYYNFPFSLLFNKGGNSIKLLHLSRCAFHPTVGLDCLRRLYLHEVRITGDELGSFLSNSFALEHLTLRYCEVLNFLRIPCLLQQLSYVNVYNCKALQMMEIKAPNISTFRYVGNIEHLSGGDLLAVKNMDISSIFQNNVIHYACAKLPSIVPAIETLTISSNREMVNTPIAPLRFLRLKCLTITIDKLCGGFSKGYDFLSLAYFLDACPVLETFILTRVGMESIGVESLADVVRLVESRRGGDRDVRVIILAIEGLSEAGEVYSALDEKRKELSWKVENMEVVSRLSALYAPLFLAWGRLDGMKRHRNDGGIRSVKKEASQLLADANQTRRIHASALLGPLGEDPAAGAASSSVREAGVALGVRIARVGGKLRNTRKLNKRFITNFFNQVEEISEEIEEFVGRIDELLHWLNEGAHPANKKIITKNEKSVDISSRGYLVSYTFLIADARCCSYCLCVSHISTFMEMSSQVPNLTFSKETFGLNDSLEKDKAARELTIMGDHIMKKHSGIGLRTFRLEFLNTCYLDHWLEIAITPALEELILMLVQEDKLKYYNFPSSLLINKGGNSIKDLHLSHCAFHPTIGQRAEPELEEEKRVMEFAVAEAAHVHAEADTATAAAAADGLVASLAKQKGSSCQQEEDDNRGVEIMRYPMTFLPEDIWYHIHSLLPLQDAARTACVSHTFLRSWRCHPNLIFSKKTLGLNDNSSEKDKVTVVDHIMKKHSGIGLRTFKLDFCYLLNTCYLDRWLQIAITPAIEELVLMFLPNDKQEYYNFPCSLLFNKNGNSIKHLHLSHCAFHPTIGLNSLRRLDLWEVCITGDKLGCFISYSFALEHLTLAYCKELDYLRIPCQLEQLSYLNVYQCRSLQTMEVKAPNLSTFRYHGNIARLSDGGLLAVKNLHISSIFQDNNIHYACSKLPSIVPIIETLKIYSDRENVNTPIAPIRFLHLKCLTISLEELSGVFSPAYDYLSLAYFLDACPVLETFILTVFQTSMSHAVISEESSDLRQMPGLRHDNIKNVEIIGFCSAKSMVELTCHILENTTSLECLTLDTVCDKFKNPNRHSVHRIGLCSRIYGRMIVEAENALLAIKRYIVRRVPSTVKLDVLKPCSWCHTAKVVS</sequence>
<dbReference type="Pfam" id="PF23622">
    <property type="entry name" value="LRR_At1g61320_AtMIF1"/>
    <property type="match status" value="3"/>
</dbReference>
<feature type="domain" description="F-box" evidence="1">
    <location>
        <begin position="63"/>
        <end position="103"/>
    </location>
</feature>
<protein>
    <recommendedName>
        <fullName evidence="1">F-box domain-containing protein</fullName>
    </recommendedName>
</protein>
<dbReference type="SUPFAM" id="SSF81383">
    <property type="entry name" value="F-box domain"/>
    <property type="match status" value="2"/>
</dbReference>
<dbReference type="InterPro" id="IPR036047">
    <property type="entry name" value="F-box-like_dom_sf"/>
</dbReference>
<feature type="domain" description="F-box" evidence="1">
    <location>
        <begin position="830"/>
        <end position="870"/>
    </location>
</feature>
<dbReference type="SUPFAM" id="SSF52058">
    <property type="entry name" value="L domain-like"/>
    <property type="match status" value="2"/>
</dbReference>
<keyword evidence="3" id="KW-1185">Reference proteome</keyword>
<dbReference type="eggNOG" id="ENOG502RYMX">
    <property type="taxonomic scope" value="Eukaryota"/>
</dbReference>
<dbReference type="InterPro" id="IPR053772">
    <property type="entry name" value="At1g61320/At1g61330-like"/>
</dbReference>
<organism evidence="2 3">
    <name type="scientific">Leersia perrieri</name>
    <dbReference type="NCBI Taxonomy" id="77586"/>
    <lineage>
        <taxon>Eukaryota</taxon>
        <taxon>Viridiplantae</taxon>
        <taxon>Streptophyta</taxon>
        <taxon>Embryophyta</taxon>
        <taxon>Tracheophyta</taxon>
        <taxon>Spermatophyta</taxon>
        <taxon>Magnoliopsida</taxon>
        <taxon>Liliopsida</taxon>
        <taxon>Poales</taxon>
        <taxon>Poaceae</taxon>
        <taxon>BOP clade</taxon>
        <taxon>Oryzoideae</taxon>
        <taxon>Oryzeae</taxon>
        <taxon>Oryzinae</taxon>
        <taxon>Leersia</taxon>
    </lineage>
</organism>
<dbReference type="Gramene" id="LPERR05G19950.1">
    <property type="protein sequence ID" value="LPERR05G19950.1"/>
    <property type="gene ID" value="LPERR05G19950"/>
</dbReference>
<dbReference type="PANTHER" id="PTHR34145">
    <property type="entry name" value="OS02G0105600 PROTEIN"/>
    <property type="match status" value="1"/>
</dbReference>
<dbReference type="SMART" id="SM00256">
    <property type="entry name" value="FBOX"/>
    <property type="match status" value="2"/>
</dbReference>
<reference evidence="2 3" key="1">
    <citation type="submission" date="2012-08" db="EMBL/GenBank/DDBJ databases">
        <title>Oryza genome evolution.</title>
        <authorList>
            <person name="Wing R.A."/>
        </authorList>
    </citation>
    <scope>NUCLEOTIDE SEQUENCE</scope>
</reference>
<evidence type="ECO:0000259" key="1">
    <source>
        <dbReference type="SMART" id="SM00256"/>
    </source>
</evidence>
<dbReference type="InterPro" id="IPR001810">
    <property type="entry name" value="F-box_dom"/>
</dbReference>
<dbReference type="HOGENOM" id="CLU_262342_0_0_1"/>
<accession>A0A0D9WJ55</accession>
<dbReference type="Gene3D" id="3.80.10.10">
    <property type="entry name" value="Ribonuclease Inhibitor"/>
    <property type="match status" value="2"/>
</dbReference>
<evidence type="ECO:0000313" key="3">
    <source>
        <dbReference type="Proteomes" id="UP000032180"/>
    </source>
</evidence>
<name>A0A0D9WJ55_9ORYZ</name>
<dbReference type="STRING" id="77586.A0A0D9WJ55"/>